<dbReference type="SUPFAM" id="SSF55073">
    <property type="entry name" value="Nucleotide cyclase"/>
    <property type="match status" value="1"/>
</dbReference>
<dbReference type="PROSITE" id="PS50887">
    <property type="entry name" value="GGDEF"/>
    <property type="match status" value="1"/>
</dbReference>
<dbReference type="InterPro" id="IPR001633">
    <property type="entry name" value="EAL_dom"/>
</dbReference>
<gene>
    <name evidence="4" type="ORF">GCM10022278_25880</name>
</gene>
<dbReference type="Pfam" id="PF07793">
    <property type="entry name" value="DUF1631"/>
    <property type="match status" value="1"/>
</dbReference>
<evidence type="ECO:0008006" key="6">
    <source>
        <dbReference type="Google" id="ProtNLM"/>
    </source>
</evidence>
<dbReference type="SMART" id="SM00052">
    <property type="entry name" value="EAL"/>
    <property type="match status" value="1"/>
</dbReference>
<reference evidence="5" key="1">
    <citation type="journal article" date="2019" name="Int. J. Syst. Evol. Microbiol.">
        <title>The Global Catalogue of Microorganisms (GCM) 10K type strain sequencing project: providing services to taxonomists for standard genome sequencing and annotation.</title>
        <authorList>
            <consortium name="The Broad Institute Genomics Platform"/>
            <consortium name="The Broad Institute Genome Sequencing Center for Infectious Disease"/>
            <person name="Wu L."/>
            <person name="Ma J."/>
        </authorList>
    </citation>
    <scope>NUCLEOTIDE SEQUENCE [LARGE SCALE GENOMIC DNA]</scope>
    <source>
        <strain evidence="5">JCM 17555</strain>
    </source>
</reference>
<organism evidence="4 5">
    <name type="scientific">Allohahella marinimesophila</name>
    <dbReference type="NCBI Taxonomy" id="1054972"/>
    <lineage>
        <taxon>Bacteria</taxon>
        <taxon>Pseudomonadati</taxon>
        <taxon>Pseudomonadota</taxon>
        <taxon>Gammaproteobacteria</taxon>
        <taxon>Oceanospirillales</taxon>
        <taxon>Hahellaceae</taxon>
        <taxon>Allohahella</taxon>
    </lineage>
</organism>
<dbReference type="CDD" id="cd01948">
    <property type="entry name" value="EAL"/>
    <property type="match status" value="1"/>
</dbReference>
<proteinExistence type="predicted"/>
<evidence type="ECO:0000259" key="3">
    <source>
        <dbReference type="PROSITE" id="PS50887"/>
    </source>
</evidence>
<evidence type="ECO:0000259" key="2">
    <source>
        <dbReference type="PROSITE" id="PS50883"/>
    </source>
</evidence>
<dbReference type="InterPro" id="IPR050706">
    <property type="entry name" value="Cyclic-di-GMP_PDE-like"/>
</dbReference>
<feature type="compositionally biased region" description="Low complexity" evidence="1">
    <location>
        <begin position="329"/>
        <end position="348"/>
    </location>
</feature>
<dbReference type="Gene3D" id="3.30.70.270">
    <property type="match status" value="1"/>
</dbReference>
<dbReference type="SUPFAM" id="SSF141868">
    <property type="entry name" value="EAL domain-like"/>
    <property type="match status" value="1"/>
</dbReference>
<dbReference type="InterPro" id="IPR029787">
    <property type="entry name" value="Nucleotide_cyclase"/>
</dbReference>
<sequence length="1282" mass="142659">MFIRYALAVGEALEAKQFQVQDVVRLTFLDEASGETQNLSVSAVRIIDGAFGGLFVDTEPRVIQALLSRYSAESKSGAQQQAEDGDRQASSQLVLKQLERILLAHVEAAADQFSAALSPELDRQMSQAASDNLRGQFIDAATVLRQRGTQLQKNFIRHVVQGVRQQPSESASQPAGNELALVNKDEFEDWLTLKVMVTKAETQYRRALLELKMRLDASAVFRTGNEAAGTAGYNPLGPALICFSFHDALHELKLPIAVDRAVLKVFEATVVKGLEPLYDQLNELLIRQGVLPKLDLRKYLAREDKSVEEELASKRAMEAAKADHDKAEAAQASGAAARKALKTASTSTPRATQLKVRTGRLQSSLPSTAHGPLDKSKMAAAMARSDETGATLQMHLQDAEASFGVIQELLGVLNRGKLVRAGEQTIQRRRSSDRLQPDEPAETVPEAQSRPPFRDAEVFRKLSAQQIAPDATHEVIPTLRERLKVDLGDGAPEKSLTPEQDNALDVVDRFFMSLLKNNKIEPRAKRQLRSLEVPILRQYMRQPDFFVQKENPARQVINRIAQLGVKGNRAPAHQIHQIDQLVVRIQNEHETDQSVFAETLKDLDELLAKQRNLYRRNVERVMAAAEGQEKVTSSKQRVMEEIESRLAGRRVPKAVISLLNNGWKDLLSLVYIRHDDQSEEWGRYLGVIDSLLEFGEKGDDAAIDMPALVKTIQDGLNTISSQHMPATSIRAELKAFLTGGGERAQFVSVPESTEAVAGSKAAEEVPNRSLQRWMQRIQKLRIGDWIRLTREGEITEQVRIAWIGHNSSRYVFVNQMGSKVIDLDPVTLAAYLQQGICAIEAEGEQPAVNESLANMVKDLYEQLSHVVATDELTGLIQRKEFERQAQVFCQSLQKSFNPGLILISTRQFYQINEQVGIAGGDKALKDIVRICRNLLPEQSLLARYSGDEFIVAVAQDAGEQANRLLTALQSYRLSWEGDMLPLRFVVSCLPLQPGLLDLSDHLRESEDLVRKAKSSAAQLPVQLSPRYATATETGPRLKGSPVDLSKLNIQLRCQKIIPLQAGTQLPGIVEVLISVLSPKGVVIPAAEFVQAAEQSDSIREIDRWVVGNMLTWMAENGGLIEEMGSVLINLSGHSLNDESLLEFIFEQLTAFECPLEKICFEITEASAISRLNDVADFITELKEYGCRFCLGHFGVGASAYEALKVLPVDFIKIDGTFIRDLPKDLYDQMMLKSMVDMAHYHGSEVIAPFVEDKTTLDLLRDRHVDYAQGFFIERPKALPKFR</sequence>
<keyword evidence="5" id="KW-1185">Reference proteome</keyword>
<dbReference type="Pfam" id="PF00563">
    <property type="entry name" value="EAL"/>
    <property type="match status" value="1"/>
</dbReference>
<dbReference type="PANTHER" id="PTHR33121:SF23">
    <property type="entry name" value="CYCLIC DI-GMP PHOSPHODIESTERASE PDEB"/>
    <property type="match status" value="1"/>
</dbReference>
<dbReference type="Pfam" id="PF00990">
    <property type="entry name" value="GGDEF"/>
    <property type="match status" value="1"/>
</dbReference>
<dbReference type="InterPro" id="IPR043128">
    <property type="entry name" value="Rev_trsase/Diguanyl_cyclase"/>
</dbReference>
<evidence type="ECO:0000256" key="1">
    <source>
        <dbReference type="SAM" id="MobiDB-lite"/>
    </source>
</evidence>
<dbReference type="NCBIfam" id="TIGR00254">
    <property type="entry name" value="GGDEF"/>
    <property type="match status" value="1"/>
</dbReference>
<dbReference type="Gene3D" id="3.20.20.450">
    <property type="entry name" value="EAL domain"/>
    <property type="match status" value="1"/>
</dbReference>
<dbReference type="SMART" id="SM00267">
    <property type="entry name" value="GGDEF"/>
    <property type="match status" value="1"/>
</dbReference>
<dbReference type="InterPro" id="IPR035919">
    <property type="entry name" value="EAL_sf"/>
</dbReference>
<dbReference type="InterPro" id="IPR000160">
    <property type="entry name" value="GGDEF_dom"/>
</dbReference>
<name>A0ABP7PJU2_9GAMM</name>
<dbReference type="Proteomes" id="UP001501337">
    <property type="component" value="Unassembled WGS sequence"/>
</dbReference>
<evidence type="ECO:0000313" key="5">
    <source>
        <dbReference type="Proteomes" id="UP001501337"/>
    </source>
</evidence>
<dbReference type="InterPro" id="IPR012434">
    <property type="entry name" value="DUF1631"/>
</dbReference>
<feature type="region of interest" description="Disordered" evidence="1">
    <location>
        <begin position="316"/>
        <end position="373"/>
    </location>
</feature>
<dbReference type="PANTHER" id="PTHR33121">
    <property type="entry name" value="CYCLIC DI-GMP PHOSPHODIESTERASE PDEF"/>
    <property type="match status" value="1"/>
</dbReference>
<comment type="caution">
    <text evidence="4">The sequence shown here is derived from an EMBL/GenBank/DDBJ whole genome shotgun (WGS) entry which is preliminary data.</text>
</comment>
<feature type="domain" description="GGDEF" evidence="3">
    <location>
        <begin position="896"/>
        <end position="1026"/>
    </location>
</feature>
<feature type="compositionally biased region" description="Basic and acidic residues" evidence="1">
    <location>
        <begin position="316"/>
        <end position="328"/>
    </location>
</feature>
<protein>
    <recommendedName>
        <fullName evidence="6">Diguanylate cyclase/phosphodiesterase</fullName>
    </recommendedName>
</protein>
<accession>A0ABP7PJU2</accession>
<dbReference type="EMBL" id="BAABBO010000011">
    <property type="protein sequence ID" value="GAA3966885.1"/>
    <property type="molecule type" value="Genomic_DNA"/>
</dbReference>
<feature type="region of interest" description="Disordered" evidence="1">
    <location>
        <begin position="424"/>
        <end position="450"/>
    </location>
</feature>
<feature type="domain" description="EAL" evidence="2">
    <location>
        <begin position="1030"/>
        <end position="1282"/>
    </location>
</feature>
<dbReference type="PROSITE" id="PS50883">
    <property type="entry name" value="EAL"/>
    <property type="match status" value="1"/>
</dbReference>
<evidence type="ECO:0000313" key="4">
    <source>
        <dbReference type="EMBL" id="GAA3966885.1"/>
    </source>
</evidence>